<evidence type="ECO:0000256" key="2">
    <source>
        <dbReference type="ARBA" id="ARBA00022649"/>
    </source>
</evidence>
<dbReference type="EMBL" id="JACSZI010000058">
    <property type="protein sequence ID" value="MBF9674346.1"/>
    <property type="molecule type" value="Genomic_DNA"/>
</dbReference>
<dbReference type="OMA" id="VENTNRK"/>
<keyword evidence="2" id="KW-1277">Toxin-antitoxin system</keyword>
<dbReference type="EMBL" id="CFGT01000026">
    <property type="protein sequence ID" value="CEY65454.1"/>
    <property type="molecule type" value="Genomic_DNA"/>
</dbReference>
<evidence type="ECO:0000256" key="1">
    <source>
        <dbReference type="ARBA" id="ARBA00007521"/>
    </source>
</evidence>
<dbReference type="RefSeq" id="WP_000155204.1">
    <property type="nucleotide sequence ID" value="NZ_CFGT01000026.1"/>
</dbReference>
<proteinExistence type="inferred from homology"/>
<dbReference type="Gene3D" id="2.30.30.110">
    <property type="match status" value="1"/>
</dbReference>
<comment type="similarity">
    <text evidence="1">Belongs to the PemK/MazF family.</text>
</comment>
<evidence type="ECO:0000313" key="5">
    <source>
        <dbReference type="Proteomes" id="UP000048179"/>
    </source>
</evidence>
<dbReference type="Proteomes" id="UP000743672">
    <property type="component" value="Unassembled WGS sequence"/>
</dbReference>
<dbReference type="InterPro" id="IPR011067">
    <property type="entry name" value="Plasmid_toxin/cell-grow_inhib"/>
</dbReference>
<gene>
    <name evidence="3" type="ORF">ERS020247_01840</name>
    <name evidence="4" type="ORF">IAI20_09800</name>
</gene>
<evidence type="ECO:0000313" key="3">
    <source>
        <dbReference type="EMBL" id="CEY65454.1"/>
    </source>
</evidence>
<protein>
    <submittedName>
        <fullName evidence="3">Phage protein</fullName>
    </submittedName>
    <submittedName>
        <fullName evidence="4">Type II toxin-antitoxin system PemK/MazF family toxin</fullName>
    </submittedName>
</protein>
<dbReference type="Proteomes" id="UP000048179">
    <property type="component" value="Unassembled WGS sequence"/>
</dbReference>
<sequence length="254" mass="29602">MTIQNKQILKASKNFEKVHSTFKNNNKFRFLPNWLEKESNLFLSETQNTSKSYNVLKRGSLIFVDFGINIGSELSNRHWAVVLNKNDSPKSRNLTVLPISSKEKKFSVMIDEVIQQKSKRFLLPILDKIGFDYFSIIHYALTEITPFDLGSAEEIYQEFLIQYGDAYNSESAKEIYDNGAGMEKVENTNRKLKDLVNHYQRFNKISYAKCDQIKTISKDRIIYINELDPCGKIKVSDETLDRIDEKLKELYLKN</sequence>
<organism evidence="3 5">
    <name type="scientific">Streptococcus pseudopneumoniae</name>
    <dbReference type="NCBI Taxonomy" id="257758"/>
    <lineage>
        <taxon>Bacteria</taxon>
        <taxon>Bacillati</taxon>
        <taxon>Bacillota</taxon>
        <taxon>Bacilli</taxon>
        <taxon>Lactobacillales</taxon>
        <taxon>Streptococcaceae</taxon>
        <taxon>Streptococcus</taxon>
    </lineage>
</organism>
<reference evidence="3 5" key="1">
    <citation type="submission" date="2015-03" db="EMBL/GenBank/DDBJ databases">
        <authorList>
            <consortium name="Pathogen Informatics"/>
        </authorList>
    </citation>
    <scope>NUCLEOTIDE SEQUENCE [LARGE SCALE GENOMIC DNA]</scope>
    <source>
        <strain evidence="3 5">SMRU737</strain>
    </source>
</reference>
<dbReference type="AlphaFoldDB" id="A0A0U0CP01"/>
<reference evidence="4" key="2">
    <citation type="journal article" date="2020" name="J. Clin. Microbiol.">
        <title>Streptococcus pseudopneumoniae: Use of whole genome sequences to validate methods used for identification.</title>
        <authorList>
            <person name="Jensen C.S."/>
            <person name="Iversen K.H."/>
            <person name="Dargis R."/>
            <person name="Shewmaker P."/>
            <person name="Rasmussen S."/>
            <person name="Christensen J.J."/>
            <person name="Nielsen X.C."/>
        </authorList>
    </citation>
    <scope>NUCLEOTIDE SEQUENCE</scope>
    <source>
        <strain evidence="4">256-03</strain>
    </source>
</reference>
<dbReference type="Pfam" id="PF02452">
    <property type="entry name" value="PemK_toxin"/>
    <property type="match status" value="1"/>
</dbReference>
<dbReference type="GeneID" id="45219012"/>
<dbReference type="SUPFAM" id="SSF50118">
    <property type="entry name" value="Cell growth inhibitor/plasmid maintenance toxic component"/>
    <property type="match status" value="1"/>
</dbReference>
<dbReference type="InterPro" id="IPR003477">
    <property type="entry name" value="PemK-like"/>
</dbReference>
<dbReference type="GO" id="GO:0003677">
    <property type="term" value="F:DNA binding"/>
    <property type="evidence" value="ECO:0007669"/>
    <property type="project" value="InterPro"/>
</dbReference>
<name>A0A0U0CP01_9STRE</name>
<accession>A0A0U0CP01</accession>
<evidence type="ECO:0000313" key="4">
    <source>
        <dbReference type="EMBL" id="MBF9674346.1"/>
    </source>
</evidence>